<reference evidence="2 3" key="1">
    <citation type="journal article" date="2014" name="BMC Genomics">
        <title>Comparative genome sequencing reveals chemotype-specific gene clusters in the toxigenic black mold Stachybotrys.</title>
        <authorList>
            <person name="Semeiks J."/>
            <person name="Borek D."/>
            <person name="Otwinowski Z."/>
            <person name="Grishin N.V."/>
        </authorList>
    </citation>
    <scope>NUCLEOTIDE SEQUENCE [LARGE SCALE GENOMIC DNA]</scope>
    <source>
        <strain evidence="2 3">IBT 40285</strain>
    </source>
</reference>
<dbReference type="HOGENOM" id="CLU_1455296_0_0_1"/>
<feature type="compositionally biased region" description="Polar residues" evidence="1">
    <location>
        <begin position="134"/>
        <end position="147"/>
    </location>
</feature>
<name>A0A084QC41_STAC4</name>
<dbReference type="EMBL" id="KL660853">
    <property type="protein sequence ID" value="KFA61526.1"/>
    <property type="molecule type" value="Genomic_DNA"/>
</dbReference>
<evidence type="ECO:0000313" key="3">
    <source>
        <dbReference type="Proteomes" id="UP000028524"/>
    </source>
</evidence>
<evidence type="ECO:0000313" key="2">
    <source>
        <dbReference type="EMBL" id="KFA61526.1"/>
    </source>
</evidence>
<organism evidence="2 3">
    <name type="scientific">Stachybotrys chlorohalonatus (strain IBT 40285)</name>
    <dbReference type="NCBI Taxonomy" id="1283841"/>
    <lineage>
        <taxon>Eukaryota</taxon>
        <taxon>Fungi</taxon>
        <taxon>Dikarya</taxon>
        <taxon>Ascomycota</taxon>
        <taxon>Pezizomycotina</taxon>
        <taxon>Sordariomycetes</taxon>
        <taxon>Hypocreomycetidae</taxon>
        <taxon>Hypocreales</taxon>
        <taxon>Stachybotryaceae</taxon>
        <taxon>Stachybotrys</taxon>
    </lineage>
</organism>
<dbReference type="InParanoid" id="A0A084QC41"/>
<proteinExistence type="predicted"/>
<dbReference type="AlphaFoldDB" id="A0A084QC41"/>
<feature type="region of interest" description="Disordered" evidence="1">
    <location>
        <begin position="63"/>
        <end position="164"/>
    </location>
</feature>
<evidence type="ECO:0000256" key="1">
    <source>
        <dbReference type="SAM" id="MobiDB-lite"/>
    </source>
</evidence>
<sequence>MNISSHKDKKWSSWEYDNSNERYYRYRITRNGDYEYDWQPAPAASTAGETRDNPEIATNVEQITQGLSQFNVGDEYSETVDDLAEDEDEDLQAAKRESRSIFQHPQAGDESGPSSASAYHYAQTQDLSAVYEDGSSSGSTHVYSNAQDPYGNEAAGRTTPRPGEYSVVYTIQNVLQDENQLDSRKN</sequence>
<feature type="compositionally biased region" description="Polar residues" evidence="1">
    <location>
        <begin position="112"/>
        <end position="127"/>
    </location>
</feature>
<gene>
    <name evidence="2" type="ORF">S40285_08941</name>
</gene>
<keyword evidence="3" id="KW-1185">Reference proteome</keyword>
<accession>A0A084QC41</accession>
<dbReference type="OrthoDB" id="3559580at2759"/>
<dbReference type="Proteomes" id="UP000028524">
    <property type="component" value="Unassembled WGS sequence"/>
</dbReference>
<feature type="compositionally biased region" description="Acidic residues" evidence="1">
    <location>
        <begin position="75"/>
        <end position="91"/>
    </location>
</feature>
<protein>
    <submittedName>
        <fullName evidence="2">Uncharacterized protein</fullName>
    </submittedName>
</protein>